<dbReference type="EMBL" id="FNCZ01000001">
    <property type="protein sequence ID" value="SDG89719.1"/>
    <property type="molecule type" value="Genomic_DNA"/>
</dbReference>
<name>A0A1G7XZW1_9FLAO</name>
<dbReference type="AlphaFoldDB" id="A0A1G7XZW1"/>
<protein>
    <submittedName>
        <fullName evidence="2">Lysophospholipase L1</fullName>
    </submittedName>
</protein>
<dbReference type="PROSITE" id="PS51257">
    <property type="entry name" value="PROKAR_LIPOPROTEIN"/>
    <property type="match status" value="1"/>
</dbReference>
<dbReference type="CDD" id="cd01832">
    <property type="entry name" value="SGNH_hydrolase_like_1"/>
    <property type="match status" value="1"/>
</dbReference>
<organism evidence="2 3">
    <name type="scientific">Winogradskyella thalassocola</name>
    <dbReference type="NCBI Taxonomy" id="262004"/>
    <lineage>
        <taxon>Bacteria</taxon>
        <taxon>Pseudomonadati</taxon>
        <taxon>Bacteroidota</taxon>
        <taxon>Flavobacteriia</taxon>
        <taxon>Flavobacteriales</taxon>
        <taxon>Flavobacteriaceae</taxon>
        <taxon>Winogradskyella</taxon>
    </lineage>
</organism>
<reference evidence="3" key="1">
    <citation type="submission" date="2016-10" db="EMBL/GenBank/DDBJ databases">
        <authorList>
            <person name="Varghese N."/>
            <person name="Submissions S."/>
        </authorList>
    </citation>
    <scope>NUCLEOTIDE SEQUENCE [LARGE SCALE GENOMIC DNA]</scope>
    <source>
        <strain evidence="3">DSM 15363</strain>
    </source>
</reference>
<keyword evidence="3" id="KW-1185">Reference proteome</keyword>
<dbReference type="GO" id="GO:0016788">
    <property type="term" value="F:hydrolase activity, acting on ester bonds"/>
    <property type="evidence" value="ECO:0007669"/>
    <property type="project" value="UniProtKB-ARBA"/>
</dbReference>
<dbReference type="InterPro" id="IPR036514">
    <property type="entry name" value="SGNH_hydro_sf"/>
</dbReference>
<dbReference type="InterPro" id="IPR013830">
    <property type="entry name" value="SGNH_hydro"/>
</dbReference>
<feature type="domain" description="SGNH hydrolase-type esterase" evidence="1">
    <location>
        <begin position="54"/>
        <end position="234"/>
    </location>
</feature>
<evidence type="ECO:0000313" key="3">
    <source>
        <dbReference type="Proteomes" id="UP000199492"/>
    </source>
</evidence>
<dbReference type="STRING" id="262004.SAMN04489796_101880"/>
<evidence type="ECO:0000313" key="2">
    <source>
        <dbReference type="EMBL" id="SDG89719.1"/>
    </source>
</evidence>
<evidence type="ECO:0000259" key="1">
    <source>
        <dbReference type="Pfam" id="PF13472"/>
    </source>
</evidence>
<dbReference type="Pfam" id="PF13472">
    <property type="entry name" value="Lipase_GDSL_2"/>
    <property type="match status" value="1"/>
</dbReference>
<gene>
    <name evidence="2" type="ORF">SAMN04489796_101880</name>
</gene>
<dbReference type="Gene3D" id="3.40.50.1110">
    <property type="entry name" value="SGNH hydrolase"/>
    <property type="match status" value="1"/>
</dbReference>
<dbReference type="OrthoDB" id="158267at2"/>
<dbReference type="SUPFAM" id="SSF52266">
    <property type="entry name" value="SGNH hydrolase"/>
    <property type="match status" value="1"/>
</dbReference>
<accession>A0A1G7XZW1</accession>
<dbReference type="RefSeq" id="WP_092466347.1">
    <property type="nucleotide sequence ID" value="NZ_FNCZ01000001.1"/>
</dbReference>
<dbReference type="Proteomes" id="UP000199492">
    <property type="component" value="Unassembled WGS sequence"/>
</dbReference>
<sequence length="250" mass="28080">MKRFYQTIFYGLLLLLASCTSDDIAIVEEDVEEIIEEIIDDDDITIAATYNILALGDSYTIGQSVCETCRFPEQLKSNLISEFTDEDSFILKIIAQTGWTTNNLINAIFNDNPSNNYDLVTLLIGVNNQYQNKPFSTYETEFPLLVSTAIQLAKNDKSNVIVVSIPDYAYTPFGQNYGNPQNTSSEIDQYNAFAENYCNQQNITFVNITDITRQGLTNPSLVASDGLHPSQLAYSMFVQRLLPIAVEKIQ</sequence>
<proteinExistence type="predicted"/>